<accession>E1ID81</accession>
<dbReference type="AlphaFoldDB" id="E1ID81"/>
<comment type="caution">
    <text evidence="3">The sequence shown here is derived from an EMBL/GenBank/DDBJ whole genome shotgun (WGS) entry which is preliminary data.</text>
</comment>
<evidence type="ECO:0000256" key="1">
    <source>
        <dbReference type="SAM" id="Phobius"/>
    </source>
</evidence>
<evidence type="ECO:0000313" key="4">
    <source>
        <dbReference type="Proteomes" id="UP000054010"/>
    </source>
</evidence>
<name>E1ID81_9CHLR</name>
<protein>
    <recommendedName>
        <fullName evidence="5">Glycosyltransferase RgtA/B/C/D-like domain-containing protein</fullName>
    </recommendedName>
</protein>
<feature type="transmembrane region" description="Helical" evidence="1">
    <location>
        <begin position="393"/>
        <end position="410"/>
    </location>
</feature>
<feature type="transmembrane region" description="Helical" evidence="1">
    <location>
        <begin position="70"/>
        <end position="99"/>
    </location>
</feature>
<dbReference type="EMBL" id="ADVR01000038">
    <property type="protein sequence ID" value="EFO80860.1"/>
    <property type="molecule type" value="Genomic_DNA"/>
</dbReference>
<gene>
    <name evidence="3" type="ORF">OSCT_1282</name>
</gene>
<dbReference type="eggNOG" id="COG1287">
    <property type="taxonomic scope" value="Bacteria"/>
</dbReference>
<dbReference type="STRING" id="765420.OSCT_1282"/>
<feature type="chain" id="PRO_5003146825" description="Glycosyltransferase RgtA/B/C/D-like domain-containing protein" evidence="2">
    <location>
        <begin position="19"/>
        <end position="668"/>
    </location>
</feature>
<evidence type="ECO:0008006" key="5">
    <source>
        <dbReference type="Google" id="ProtNLM"/>
    </source>
</evidence>
<feature type="transmembrane region" description="Helical" evidence="1">
    <location>
        <begin position="320"/>
        <end position="344"/>
    </location>
</feature>
<feature type="transmembrane region" description="Helical" evidence="1">
    <location>
        <begin position="142"/>
        <end position="159"/>
    </location>
</feature>
<feature type="signal peptide" evidence="2">
    <location>
        <begin position="1"/>
        <end position="18"/>
    </location>
</feature>
<dbReference type="HOGENOM" id="CLU_022594_0_0_0"/>
<feature type="transmembrane region" description="Helical" evidence="1">
    <location>
        <begin position="219"/>
        <end position="241"/>
    </location>
</feature>
<organism evidence="3 4">
    <name type="scientific">Oscillochloris trichoides DG-6</name>
    <dbReference type="NCBI Taxonomy" id="765420"/>
    <lineage>
        <taxon>Bacteria</taxon>
        <taxon>Bacillati</taxon>
        <taxon>Chloroflexota</taxon>
        <taxon>Chloroflexia</taxon>
        <taxon>Chloroflexales</taxon>
        <taxon>Chloroflexineae</taxon>
        <taxon>Oscillochloridaceae</taxon>
        <taxon>Oscillochloris</taxon>
    </lineage>
</organism>
<keyword evidence="1" id="KW-0472">Membrane</keyword>
<dbReference type="Proteomes" id="UP000054010">
    <property type="component" value="Unassembled WGS sequence"/>
</dbReference>
<reference evidence="3 4" key="1">
    <citation type="journal article" date="2011" name="J. Bacteriol.">
        <title>Draft genome sequence of the anoxygenic filamentous phototrophic bacterium Oscillochloris trichoides subsp. DG-6.</title>
        <authorList>
            <person name="Kuznetsov B.B."/>
            <person name="Ivanovsky R.N."/>
            <person name="Keppen O.I."/>
            <person name="Sukhacheva M.V."/>
            <person name="Bumazhkin B.K."/>
            <person name="Patutina E.O."/>
            <person name="Beletsky A.V."/>
            <person name="Mardanov A.V."/>
            <person name="Baslerov R.V."/>
            <person name="Panteleeva A.N."/>
            <person name="Kolganova T.V."/>
            <person name="Ravin N.V."/>
            <person name="Skryabin K.G."/>
        </authorList>
    </citation>
    <scope>NUCLEOTIDE SEQUENCE [LARGE SCALE GENOMIC DNA]</scope>
    <source>
        <strain evidence="3 4">DG-6</strain>
    </source>
</reference>
<keyword evidence="1" id="KW-1133">Transmembrane helix</keyword>
<feature type="transmembrane region" description="Helical" evidence="1">
    <location>
        <begin position="166"/>
        <end position="199"/>
    </location>
</feature>
<feature type="transmembrane region" description="Helical" evidence="1">
    <location>
        <begin position="262"/>
        <end position="284"/>
    </location>
</feature>
<evidence type="ECO:0000256" key="2">
    <source>
        <dbReference type="SAM" id="SignalP"/>
    </source>
</evidence>
<feature type="transmembrane region" description="Helical" evidence="1">
    <location>
        <begin position="296"/>
        <end position="313"/>
    </location>
</feature>
<feature type="transmembrane region" description="Helical" evidence="1">
    <location>
        <begin position="364"/>
        <end position="386"/>
    </location>
</feature>
<sequence>MAASLLFFAVALPSMPHAFPGGPVAGIDGWQHVWHLWWTQHALATGSSPLFTDLLYYPSGVNLAIHPVNIASGIMVAPITALAGPVLAFNVALLLAFTLSGLGAYLLTQRVGVPPLIAFVAGLLFTFSPYHTTKAYDGQLEMASLQWLVLYAWLLLVALEERRAVWAVLAGIMLALVGYTSLYYLVYGAVYSLVAVLLWLPWRSGGKALLTSLLRLLLVPATAALTMAPLLLGLASTVIAMGRGGGDSSMLAELMIKRSANLLDFWLPSYLHPLWGAAVAQLGPILHPGISAWNNALGYTTLGLAIVGCVRAWPLARRWLVLALAGLVLALGPQLLVGPIQTGIPLPYRLLLLLPGMEIAQRPSHFVVLTSIALAPLAGLGLHHLVQRYGQRAIMLALTVAVIELAPPVWPTHTFSVNPVYADLAGKPGAILVLPIDIDVSSDLHDQITHQRPLVGGYLARIPSYPFAEFTPGLRQLRQLQSQPDNLLTPTSIPAVLDAFEVRDIIVHWTRIPPTQRADAEAALAQVLPGMAPTTYPDGTAVYHIPVGSRQPFAYFGDGWYPQEEANGLRWRWMRETGEILLMNPNPQPMAISLRLMAESHTNALAVNLSLNGSHIGQWDLALAQVRYPHNLHIMLAPGLNRLDLHAPTSPDPSGRGPISIVLMQATE</sequence>
<feature type="transmembrane region" description="Helical" evidence="1">
    <location>
        <begin position="111"/>
        <end position="130"/>
    </location>
</feature>
<keyword evidence="2" id="KW-0732">Signal</keyword>
<evidence type="ECO:0000313" key="3">
    <source>
        <dbReference type="EMBL" id="EFO80860.1"/>
    </source>
</evidence>
<keyword evidence="1" id="KW-0812">Transmembrane</keyword>
<proteinExistence type="predicted"/>
<keyword evidence="4" id="KW-1185">Reference proteome</keyword>